<dbReference type="EMBL" id="CP055153">
    <property type="protein sequence ID" value="QMU30451.1"/>
    <property type="molecule type" value="Genomic_DNA"/>
</dbReference>
<evidence type="ECO:0008006" key="3">
    <source>
        <dbReference type="Google" id="ProtNLM"/>
    </source>
</evidence>
<evidence type="ECO:0000313" key="1">
    <source>
        <dbReference type="EMBL" id="QMU30451.1"/>
    </source>
</evidence>
<name>A0A7L7LCA9_9BACT</name>
<proteinExistence type="predicted"/>
<dbReference type="Proteomes" id="UP000514509">
    <property type="component" value="Chromosome"/>
</dbReference>
<reference evidence="1 2" key="1">
    <citation type="submission" date="2020-08" db="EMBL/GenBank/DDBJ databases">
        <title>Adhaeribacter dokdonensis sp. nov., isolated from the rhizosphere of Elymus tsukushiensis, a plant native to the Dokdo Islands, Republic of Korea.</title>
        <authorList>
            <person name="Ghim S.Y."/>
        </authorList>
    </citation>
    <scope>NUCLEOTIDE SEQUENCE [LARGE SCALE GENOMIC DNA]</scope>
    <source>
        <strain evidence="1 2">KUDC8001</strain>
    </source>
</reference>
<organism evidence="1 2">
    <name type="scientific">Adhaeribacter radiodurans</name>
    <dbReference type="NCBI Taxonomy" id="2745197"/>
    <lineage>
        <taxon>Bacteria</taxon>
        <taxon>Pseudomonadati</taxon>
        <taxon>Bacteroidota</taxon>
        <taxon>Cytophagia</taxon>
        <taxon>Cytophagales</taxon>
        <taxon>Hymenobacteraceae</taxon>
        <taxon>Adhaeribacter</taxon>
    </lineage>
</organism>
<dbReference type="InterPro" id="IPR016024">
    <property type="entry name" value="ARM-type_fold"/>
</dbReference>
<accession>A0A7L7LCA9</accession>
<dbReference type="RefSeq" id="WP_182412898.1">
    <property type="nucleotide sequence ID" value="NZ_CP055153.1"/>
</dbReference>
<dbReference type="Gene3D" id="1.25.10.10">
    <property type="entry name" value="Leucine-rich Repeat Variant"/>
    <property type="match status" value="1"/>
</dbReference>
<dbReference type="SUPFAM" id="SSF48371">
    <property type="entry name" value="ARM repeat"/>
    <property type="match status" value="1"/>
</dbReference>
<dbReference type="AlphaFoldDB" id="A0A7L7LCA9"/>
<gene>
    <name evidence="1" type="ORF">HUW48_21575</name>
</gene>
<dbReference type="KEGG" id="add:HUW48_21575"/>
<protein>
    <recommendedName>
        <fullName evidence="3">HEAT repeat domain-containing protein</fullName>
    </recommendedName>
</protein>
<evidence type="ECO:0000313" key="2">
    <source>
        <dbReference type="Proteomes" id="UP000514509"/>
    </source>
</evidence>
<sequence>MHPLLAQLMAPGKKYAERAKDLVEEVGDDPDKFAVFLTAMLNSDMPADTARYAADISEKISQRHPHLLLPYQDVLLAALPHTQKPIIRWHLALILSYLPFSDDDQLAEVIEYILTWLRTDPNKFLKAHCLQALANLAQKHDWLRRETILIVQEEMAKGGAAVNARGRMLLRQLAGK</sequence>
<keyword evidence="2" id="KW-1185">Reference proteome</keyword>
<dbReference type="InterPro" id="IPR011989">
    <property type="entry name" value="ARM-like"/>
</dbReference>